<dbReference type="GO" id="GO:0005344">
    <property type="term" value="F:oxygen carrier activity"/>
    <property type="evidence" value="ECO:0007669"/>
    <property type="project" value="UniProtKB-KW"/>
</dbReference>
<dbReference type="CDD" id="cd01040">
    <property type="entry name" value="Mb-like"/>
    <property type="match status" value="1"/>
</dbReference>
<dbReference type="GO" id="GO:0019825">
    <property type="term" value="F:oxygen binding"/>
    <property type="evidence" value="ECO:0007669"/>
    <property type="project" value="InterPro"/>
</dbReference>
<keyword evidence="1" id="KW-0813">Transport</keyword>
<sequence>MESLEPYLYGIGQLHCKYAKRGFKPEYWEVFLDAMEHALTEHASGLADLDTSERQEAVEV</sequence>
<dbReference type="Pfam" id="PF00042">
    <property type="entry name" value="Globin"/>
    <property type="match status" value="1"/>
</dbReference>
<evidence type="ECO:0000313" key="3">
    <source>
        <dbReference type="EMBL" id="KAK5978401.1"/>
    </source>
</evidence>
<reference evidence="3 4" key="1">
    <citation type="submission" date="2019-10" db="EMBL/GenBank/DDBJ databases">
        <title>Assembly and Annotation for the nematode Trichostrongylus colubriformis.</title>
        <authorList>
            <person name="Martin J."/>
        </authorList>
    </citation>
    <scope>NUCLEOTIDE SEQUENCE [LARGE SCALE GENOMIC DNA]</scope>
    <source>
        <strain evidence="3">G859</strain>
        <tissue evidence="3">Whole worm</tissue>
    </source>
</reference>
<dbReference type="InterPro" id="IPR053341">
    <property type="entry name" value="Oxidative_stress_globin-like"/>
</dbReference>
<keyword evidence="1" id="KW-0561">Oxygen transport</keyword>
<dbReference type="InterPro" id="IPR009050">
    <property type="entry name" value="Globin-like_sf"/>
</dbReference>
<dbReference type="Proteomes" id="UP001331761">
    <property type="component" value="Unassembled WGS sequence"/>
</dbReference>
<keyword evidence="1" id="KW-0349">Heme</keyword>
<accession>A0AAN8FGJ0</accession>
<dbReference type="GO" id="GO:0020037">
    <property type="term" value="F:heme binding"/>
    <property type="evidence" value="ECO:0007669"/>
    <property type="project" value="InterPro"/>
</dbReference>
<proteinExistence type="inferred from homology"/>
<protein>
    <recommendedName>
        <fullName evidence="2">Globin domain-containing protein</fullName>
    </recommendedName>
</protein>
<evidence type="ECO:0000313" key="4">
    <source>
        <dbReference type="Proteomes" id="UP001331761"/>
    </source>
</evidence>
<evidence type="ECO:0000256" key="1">
    <source>
        <dbReference type="RuleBase" id="RU000356"/>
    </source>
</evidence>
<dbReference type="PROSITE" id="PS01033">
    <property type="entry name" value="GLOBIN"/>
    <property type="match status" value="1"/>
</dbReference>
<dbReference type="InterPro" id="IPR000971">
    <property type="entry name" value="Globin"/>
</dbReference>
<feature type="domain" description="Globin" evidence="2">
    <location>
        <begin position="1"/>
        <end position="60"/>
    </location>
</feature>
<feature type="non-terminal residue" evidence="3">
    <location>
        <position position="60"/>
    </location>
</feature>
<organism evidence="3 4">
    <name type="scientific">Trichostrongylus colubriformis</name>
    <name type="common">Black scour worm</name>
    <dbReference type="NCBI Taxonomy" id="6319"/>
    <lineage>
        <taxon>Eukaryota</taxon>
        <taxon>Metazoa</taxon>
        <taxon>Ecdysozoa</taxon>
        <taxon>Nematoda</taxon>
        <taxon>Chromadorea</taxon>
        <taxon>Rhabditida</taxon>
        <taxon>Rhabditina</taxon>
        <taxon>Rhabditomorpha</taxon>
        <taxon>Strongyloidea</taxon>
        <taxon>Trichostrongylidae</taxon>
        <taxon>Trichostrongylus</taxon>
    </lineage>
</organism>
<keyword evidence="4" id="KW-1185">Reference proteome</keyword>
<dbReference type="InterPro" id="IPR012292">
    <property type="entry name" value="Globin/Proto"/>
</dbReference>
<gene>
    <name evidence="3" type="ORF">GCK32_021716</name>
</gene>
<dbReference type="PANTHER" id="PTHR47768">
    <property type="entry name" value="GLOBIN RELATED-RELATED"/>
    <property type="match status" value="1"/>
</dbReference>
<dbReference type="InterPro" id="IPR044399">
    <property type="entry name" value="Mb-like_M"/>
</dbReference>
<name>A0AAN8FGJ0_TRICO</name>
<comment type="similarity">
    <text evidence="1">Belongs to the globin family.</text>
</comment>
<dbReference type="EMBL" id="WIXE01009478">
    <property type="protein sequence ID" value="KAK5978401.1"/>
    <property type="molecule type" value="Genomic_DNA"/>
</dbReference>
<dbReference type="PANTHER" id="PTHR47768:SF1">
    <property type="entry name" value="GLOBIN FAMILY PROFILE DOMAIN-CONTAINING PROTEIN"/>
    <property type="match status" value="1"/>
</dbReference>
<dbReference type="SUPFAM" id="SSF46458">
    <property type="entry name" value="Globin-like"/>
    <property type="match status" value="1"/>
</dbReference>
<comment type="caution">
    <text evidence="3">The sequence shown here is derived from an EMBL/GenBank/DDBJ whole genome shotgun (WGS) entry which is preliminary data.</text>
</comment>
<dbReference type="AlphaFoldDB" id="A0AAN8FGJ0"/>
<dbReference type="Gene3D" id="1.10.490.10">
    <property type="entry name" value="Globins"/>
    <property type="match status" value="1"/>
</dbReference>
<evidence type="ECO:0000259" key="2">
    <source>
        <dbReference type="PROSITE" id="PS01033"/>
    </source>
</evidence>
<keyword evidence="1" id="KW-0479">Metal-binding</keyword>
<keyword evidence="1" id="KW-0408">Iron</keyword>